<sequence>PRGLSLSHLLTLFFKVVWQIERQRKLKMVTPTIKLESSEGVIFPTEVRVAMVSETIKTMLDHFAVQNDENAIVPLHSVSTFTLGKILAWANHHKDDDDQSTEGEELKPRRPYAISPWDAIFLMVNSTTLLEIILAAKQLQIKGLLELTYNVVANMIRGKTPEEIRFIFNIPEDVSPSVDGELRWKDLFLWPMDF</sequence>
<name>B8A3X5_DROME</name>
<dbReference type="PANTHER" id="PTHR11165">
    <property type="entry name" value="SKP1"/>
    <property type="match status" value="1"/>
</dbReference>
<dbReference type="EMBL" id="BT056267">
    <property type="protein sequence ID" value="ACL68714.1"/>
    <property type="molecule type" value="mRNA"/>
</dbReference>
<feature type="signal peptide" evidence="3">
    <location>
        <begin position="1"/>
        <end position="19"/>
    </location>
</feature>
<dbReference type="InterPro" id="IPR016072">
    <property type="entry name" value="Skp1_comp_dimer"/>
</dbReference>
<dbReference type="Gene3D" id="3.30.710.10">
    <property type="entry name" value="Potassium Channel Kv1.1, Chain A"/>
    <property type="match status" value="1"/>
</dbReference>
<feature type="chain" id="PRO_5002867267" evidence="3">
    <location>
        <begin position="20"/>
        <end position="194"/>
    </location>
</feature>
<evidence type="ECO:0000259" key="4">
    <source>
        <dbReference type="Pfam" id="PF01466"/>
    </source>
</evidence>
<dbReference type="SUPFAM" id="SSF54695">
    <property type="entry name" value="POZ domain"/>
    <property type="match status" value="1"/>
</dbReference>
<dbReference type="SMART" id="SM00512">
    <property type="entry name" value="Skp1"/>
    <property type="match status" value="1"/>
</dbReference>
<dbReference type="InterPro" id="IPR001232">
    <property type="entry name" value="SKP1-like"/>
</dbReference>
<accession>B8A3X5</accession>
<keyword evidence="2" id="KW-0833">Ubl conjugation pathway</keyword>
<dbReference type="OrthoDB" id="2342932at2759"/>
<evidence type="ECO:0000256" key="3">
    <source>
        <dbReference type="SAM" id="SignalP"/>
    </source>
</evidence>
<dbReference type="ExpressionAtlas" id="B8A3X5">
    <property type="expression patterns" value="baseline and differential"/>
</dbReference>
<gene>
    <name evidence="6" type="primary">skpE-RA</name>
</gene>
<dbReference type="InterPro" id="IPR016073">
    <property type="entry name" value="Skp1_comp_POZ"/>
</dbReference>
<dbReference type="Pfam" id="PF01466">
    <property type="entry name" value="Skp1"/>
    <property type="match status" value="1"/>
</dbReference>
<dbReference type="InterPro" id="IPR011333">
    <property type="entry name" value="SKP1/BTB/POZ_sf"/>
</dbReference>
<organism evidence="6">
    <name type="scientific">Drosophila melanogaster</name>
    <name type="common">Fruit fly</name>
    <dbReference type="NCBI Taxonomy" id="7227"/>
    <lineage>
        <taxon>Eukaryota</taxon>
        <taxon>Metazoa</taxon>
        <taxon>Ecdysozoa</taxon>
        <taxon>Arthropoda</taxon>
        <taxon>Hexapoda</taxon>
        <taxon>Insecta</taxon>
        <taxon>Pterygota</taxon>
        <taxon>Neoptera</taxon>
        <taxon>Endopterygota</taxon>
        <taxon>Diptera</taxon>
        <taxon>Brachycera</taxon>
        <taxon>Muscomorpha</taxon>
        <taxon>Ephydroidea</taxon>
        <taxon>Drosophilidae</taxon>
        <taxon>Drosophila</taxon>
        <taxon>Sophophora</taxon>
    </lineage>
</organism>
<dbReference type="SUPFAM" id="SSF81382">
    <property type="entry name" value="Skp1 dimerisation domain-like"/>
    <property type="match status" value="1"/>
</dbReference>
<dbReference type="Bgee" id="FBgn0031074">
    <property type="expression patterns" value="Expressed in spermatogonium in testis and 9 other cell types or tissues"/>
</dbReference>
<evidence type="ECO:0000313" key="6">
    <source>
        <dbReference type="EMBL" id="ACL68714.1"/>
    </source>
</evidence>
<proteinExistence type="evidence at transcript level"/>
<keyword evidence="3" id="KW-0732">Signal</keyword>
<evidence type="ECO:0000256" key="1">
    <source>
        <dbReference type="ARBA" id="ARBA00009993"/>
    </source>
</evidence>
<evidence type="ECO:0000256" key="2">
    <source>
        <dbReference type="ARBA" id="ARBA00022786"/>
    </source>
</evidence>
<dbReference type="Pfam" id="PF03931">
    <property type="entry name" value="Skp1_POZ"/>
    <property type="match status" value="1"/>
</dbReference>
<evidence type="ECO:0000259" key="5">
    <source>
        <dbReference type="Pfam" id="PF03931"/>
    </source>
</evidence>
<dbReference type="FunFam" id="3.30.710.10:FF:000026">
    <property type="entry name" value="E3 ubiquitin ligase complex SCF subunit"/>
    <property type="match status" value="1"/>
</dbReference>
<comment type="similarity">
    <text evidence="1">Belongs to the SKP1 family.</text>
</comment>
<dbReference type="InterPro" id="IPR016897">
    <property type="entry name" value="SKP1"/>
</dbReference>
<dbReference type="AlphaFoldDB" id="B8A3X5"/>
<dbReference type="GO" id="GO:0006511">
    <property type="term" value="P:ubiquitin-dependent protein catabolic process"/>
    <property type="evidence" value="ECO:0007669"/>
    <property type="project" value="InterPro"/>
</dbReference>
<dbReference type="VEuPathDB" id="VectorBase:FBgn0031074"/>
<feature type="non-terminal residue" evidence="6">
    <location>
        <position position="1"/>
    </location>
</feature>
<feature type="domain" description="SKP1 component POZ" evidence="5">
    <location>
        <begin position="32"/>
        <end position="95"/>
    </location>
</feature>
<dbReference type="HOGENOM" id="CLU_059252_6_1_1"/>
<protein>
    <submittedName>
        <fullName evidence="6">IP04208p</fullName>
    </submittedName>
</protein>
<dbReference type="InterPro" id="IPR036296">
    <property type="entry name" value="SKP1-like_dim_sf"/>
</dbReference>
<dbReference type="CDD" id="cd18322">
    <property type="entry name" value="BTB_POZ_SKP1"/>
    <property type="match status" value="1"/>
</dbReference>
<feature type="domain" description="SKP1 component dimerisation" evidence="4">
    <location>
        <begin position="142"/>
        <end position="183"/>
    </location>
</feature>
<reference evidence="6" key="1">
    <citation type="submission" date="2009-01" db="EMBL/GenBank/DDBJ databases">
        <authorList>
            <person name="Carlson J."/>
            <person name="Booth B."/>
            <person name="Frise E."/>
            <person name="Park S."/>
            <person name="Wan K."/>
            <person name="Yu C."/>
            <person name="Celniker S."/>
        </authorList>
    </citation>
    <scope>NUCLEOTIDE SEQUENCE</scope>
</reference>